<name>A0AAU7DU55_9MICO</name>
<keyword evidence="4 7" id="KW-1133">Transmembrane helix</keyword>
<evidence type="ECO:0000256" key="5">
    <source>
        <dbReference type="ARBA" id="ARBA00023136"/>
    </source>
</evidence>
<feature type="transmembrane region" description="Helical" evidence="7">
    <location>
        <begin position="39"/>
        <end position="61"/>
    </location>
</feature>
<keyword evidence="5 7" id="KW-0472">Membrane</keyword>
<accession>A0AAU7DU55</accession>
<proteinExistence type="predicted"/>
<organism evidence="9">
    <name type="scientific">Jonesiaceae bacterium BS-20</name>
    <dbReference type="NCBI Taxonomy" id="3120821"/>
    <lineage>
        <taxon>Bacteria</taxon>
        <taxon>Bacillati</taxon>
        <taxon>Actinomycetota</taxon>
        <taxon>Actinomycetes</taxon>
        <taxon>Micrococcales</taxon>
        <taxon>Jonesiaceae</taxon>
    </lineage>
</organism>
<evidence type="ECO:0000256" key="4">
    <source>
        <dbReference type="ARBA" id="ARBA00022989"/>
    </source>
</evidence>
<dbReference type="EMBL" id="CP146203">
    <property type="protein sequence ID" value="XBH20582.1"/>
    <property type="molecule type" value="Genomic_DNA"/>
</dbReference>
<dbReference type="AlphaFoldDB" id="A0AAU7DU55"/>
<feature type="region of interest" description="Disordered" evidence="6">
    <location>
        <begin position="1"/>
        <end position="21"/>
    </location>
</feature>
<evidence type="ECO:0000256" key="2">
    <source>
        <dbReference type="ARBA" id="ARBA00022475"/>
    </source>
</evidence>
<evidence type="ECO:0000256" key="1">
    <source>
        <dbReference type="ARBA" id="ARBA00004651"/>
    </source>
</evidence>
<evidence type="ECO:0000256" key="7">
    <source>
        <dbReference type="SAM" id="Phobius"/>
    </source>
</evidence>
<protein>
    <submittedName>
        <fullName evidence="9">DUF3817 domain-containing protein</fullName>
    </submittedName>
</protein>
<evidence type="ECO:0000259" key="8">
    <source>
        <dbReference type="Pfam" id="PF12823"/>
    </source>
</evidence>
<evidence type="ECO:0000313" key="9">
    <source>
        <dbReference type="EMBL" id="XBH20582.1"/>
    </source>
</evidence>
<dbReference type="PANTHER" id="PTHR40077">
    <property type="entry name" value="MEMBRANE PROTEIN-RELATED"/>
    <property type="match status" value="1"/>
</dbReference>
<dbReference type="GO" id="GO:0005886">
    <property type="term" value="C:plasma membrane"/>
    <property type="evidence" value="ECO:0007669"/>
    <property type="project" value="UniProtKB-SubCell"/>
</dbReference>
<gene>
    <name evidence="9" type="ORF">V5R04_10085</name>
</gene>
<dbReference type="PANTHER" id="PTHR40077:SF2">
    <property type="entry name" value="MEMBRANE PROTEIN"/>
    <property type="match status" value="1"/>
</dbReference>
<evidence type="ECO:0000256" key="3">
    <source>
        <dbReference type="ARBA" id="ARBA00022692"/>
    </source>
</evidence>
<feature type="compositionally biased region" description="Polar residues" evidence="6">
    <location>
        <begin position="1"/>
        <end position="20"/>
    </location>
</feature>
<feature type="domain" description="DUF3817" evidence="8">
    <location>
        <begin position="34"/>
        <end position="124"/>
    </location>
</feature>
<comment type="subcellular location">
    <subcellularLocation>
        <location evidence="1">Cell membrane</location>
        <topology evidence="1">Multi-pass membrane protein</topology>
    </subcellularLocation>
</comment>
<dbReference type="NCBIfam" id="TIGR03954">
    <property type="entry name" value="integ_memb_HG"/>
    <property type="match status" value="1"/>
</dbReference>
<keyword evidence="3 7" id="KW-0812">Transmembrane</keyword>
<dbReference type="InterPro" id="IPR023845">
    <property type="entry name" value="DUF3817_TM"/>
</dbReference>
<reference evidence="9" key="1">
    <citation type="submission" date="2024-02" db="EMBL/GenBank/DDBJ databases">
        <title>Tomenella chthoni gen. nov. sp. nov., a member of the family Jonesiaceae isolated from bat guano.</title>
        <authorList>
            <person name="Miller S.L."/>
            <person name="King J."/>
            <person name="Sankaranarayanan K."/>
            <person name="Lawson P.A."/>
        </authorList>
    </citation>
    <scope>NUCLEOTIDE SEQUENCE</scope>
    <source>
        <strain evidence="9">BS-20</strain>
    </source>
</reference>
<sequence>MTSNEPGMAQETGQPQTSSVERAHKTINAAGSALKRYQFMAYVTGVMLLLLVVEMLILYVFRAHSLKPYISWIPFAHGWIYVVYLITVIDLWAKMRWRLGRLVTMVLAGVVPVLSFVLEKKISREAHARIAAARELI</sequence>
<keyword evidence="2" id="KW-1003">Cell membrane</keyword>
<dbReference type="Pfam" id="PF12823">
    <property type="entry name" value="DUF3817"/>
    <property type="match status" value="1"/>
</dbReference>
<evidence type="ECO:0000256" key="6">
    <source>
        <dbReference type="SAM" id="MobiDB-lite"/>
    </source>
</evidence>
<feature type="transmembrane region" description="Helical" evidence="7">
    <location>
        <begin position="99"/>
        <end position="118"/>
    </location>
</feature>
<feature type="transmembrane region" description="Helical" evidence="7">
    <location>
        <begin position="73"/>
        <end position="93"/>
    </location>
</feature>